<evidence type="ECO:0000256" key="1">
    <source>
        <dbReference type="ARBA" id="ARBA00007936"/>
    </source>
</evidence>
<proteinExistence type="inferred from homology"/>
<evidence type="ECO:0000313" key="3">
    <source>
        <dbReference type="EMBL" id="CAH2095776.1"/>
    </source>
</evidence>
<feature type="compositionally biased region" description="Basic residues" evidence="2">
    <location>
        <begin position="122"/>
        <end position="133"/>
    </location>
</feature>
<dbReference type="AlphaFoldDB" id="A0AAU9U888"/>
<name>A0AAU9U888_EUPED</name>
<gene>
    <name evidence="3" type="ORF">EEDITHA_LOCUS11193</name>
</gene>
<accession>A0AAU9U888</accession>
<feature type="region of interest" description="Disordered" evidence="2">
    <location>
        <begin position="73"/>
        <end position="174"/>
    </location>
</feature>
<dbReference type="InterPro" id="IPR008996">
    <property type="entry name" value="IL1/FGF"/>
</dbReference>
<dbReference type="EMBL" id="CAKOGL010000015">
    <property type="protein sequence ID" value="CAH2095776.1"/>
    <property type="molecule type" value="Genomic_DNA"/>
</dbReference>
<dbReference type="Gene3D" id="2.80.10.50">
    <property type="match status" value="1"/>
</dbReference>
<evidence type="ECO:0000256" key="2">
    <source>
        <dbReference type="SAM" id="MobiDB-lite"/>
    </source>
</evidence>
<comment type="similarity">
    <text evidence="1">Belongs to the heparin-binding growth factors family.</text>
</comment>
<keyword evidence="4" id="KW-1185">Reference proteome</keyword>
<dbReference type="SUPFAM" id="SSF50353">
    <property type="entry name" value="Cytokine"/>
    <property type="match status" value="1"/>
</dbReference>
<dbReference type="InterPro" id="IPR002209">
    <property type="entry name" value="Fibroblast_GF_fam"/>
</dbReference>
<feature type="compositionally biased region" description="Basic residues" evidence="2">
    <location>
        <begin position="83"/>
        <end position="115"/>
    </location>
</feature>
<comment type="caution">
    <text evidence="3">The sequence shown here is derived from an EMBL/GenBank/DDBJ whole genome shotgun (WGS) entry which is preliminary data.</text>
</comment>
<protein>
    <recommendedName>
        <fullName evidence="5">Fibroblast growth factor</fullName>
    </recommendedName>
</protein>
<organism evidence="3 4">
    <name type="scientific">Euphydryas editha</name>
    <name type="common">Edith's checkerspot</name>
    <dbReference type="NCBI Taxonomy" id="104508"/>
    <lineage>
        <taxon>Eukaryota</taxon>
        <taxon>Metazoa</taxon>
        <taxon>Ecdysozoa</taxon>
        <taxon>Arthropoda</taxon>
        <taxon>Hexapoda</taxon>
        <taxon>Insecta</taxon>
        <taxon>Pterygota</taxon>
        <taxon>Neoptera</taxon>
        <taxon>Endopterygota</taxon>
        <taxon>Lepidoptera</taxon>
        <taxon>Glossata</taxon>
        <taxon>Ditrysia</taxon>
        <taxon>Papilionoidea</taxon>
        <taxon>Nymphalidae</taxon>
        <taxon>Nymphalinae</taxon>
        <taxon>Euphydryas</taxon>
    </lineage>
</organism>
<evidence type="ECO:0008006" key="5">
    <source>
        <dbReference type="Google" id="ProtNLM"/>
    </source>
</evidence>
<dbReference type="GO" id="GO:0008083">
    <property type="term" value="F:growth factor activity"/>
    <property type="evidence" value="ECO:0007669"/>
    <property type="project" value="InterPro"/>
</dbReference>
<sequence>MVFYCLFQKDLSDDCVFEEHIEENFYNTYSRIRGGKKTYLALDNKGKMRRTQIPVNRPLGNLSRYALSITKGWEGPRQTQCPPRRHRGKLKRPPPFHRNCQRRVQKQNLRKRKQKKANDPKKKQRHPKARRKHENGTTTTTTEVSWDESTMSTMSTTDAEFFRSATAQEAVARA</sequence>
<evidence type="ECO:0000313" key="4">
    <source>
        <dbReference type="Proteomes" id="UP001153954"/>
    </source>
</evidence>
<dbReference type="Pfam" id="PF00167">
    <property type="entry name" value="FGF"/>
    <property type="match status" value="1"/>
</dbReference>
<reference evidence="3" key="1">
    <citation type="submission" date="2022-03" db="EMBL/GenBank/DDBJ databases">
        <authorList>
            <person name="Tunstrom K."/>
        </authorList>
    </citation>
    <scope>NUCLEOTIDE SEQUENCE</scope>
</reference>
<dbReference type="Proteomes" id="UP001153954">
    <property type="component" value="Unassembled WGS sequence"/>
</dbReference>